<feature type="coiled-coil region" evidence="1">
    <location>
        <begin position="195"/>
        <end position="229"/>
    </location>
</feature>
<accession>A0A4V3SH67</accession>
<dbReference type="Gene3D" id="1.20.1270.60">
    <property type="entry name" value="Arfaptin homology (AH) domain/BAR domain"/>
    <property type="match status" value="1"/>
</dbReference>
<dbReference type="SUPFAM" id="SSF103657">
    <property type="entry name" value="BAR/IMD domain-like"/>
    <property type="match status" value="1"/>
</dbReference>
<dbReference type="STRING" id="147828.A0A4V3SH67"/>
<dbReference type="OrthoDB" id="14167at2759"/>
<evidence type="ECO:0000313" key="3">
    <source>
        <dbReference type="EMBL" id="TGZ75014.1"/>
    </source>
</evidence>
<keyword evidence="4" id="KW-1185">Reference proteome</keyword>
<evidence type="ECO:0000259" key="2">
    <source>
        <dbReference type="SMART" id="SM00721"/>
    </source>
</evidence>
<dbReference type="EMBL" id="SJOL01001264">
    <property type="protein sequence ID" value="TGZ75014.1"/>
    <property type="molecule type" value="Genomic_DNA"/>
</dbReference>
<reference evidence="3 4" key="1">
    <citation type="journal article" date="2019" name="BMC Genomics">
        <title>New insights from Opisthorchis felineus genome: update on genomics of the epidemiologically important liver flukes.</title>
        <authorList>
            <person name="Ershov N.I."/>
            <person name="Mordvinov V.A."/>
            <person name="Prokhortchouk E.B."/>
            <person name="Pakharukova M.Y."/>
            <person name="Gunbin K.V."/>
            <person name="Ustyantsev K."/>
            <person name="Genaev M.A."/>
            <person name="Blinov A.G."/>
            <person name="Mazur A."/>
            <person name="Boulygina E."/>
            <person name="Tsygankova S."/>
            <person name="Khrameeva E."/>
            <person name="Chekanov N."/>
            <person name="Fan G."/>
            <person name="Xiao A."/>
            <person name="Zhang H."/>
            <person name="Xu X."/>
            <person name="Yang H."/>
            <person name="Solovyev V."/>
            <person name="Lee S.M."/>
            <person name="Liu X."/>
            <person name="Afonnikov D.A."/>
            <person name="Skryabin K.G."/>
        </authorList>
    </citation>
    <scope>NUCLEOTIDE SEQUENCE [LARGE SCALE GENOMIC DNA]</scope>
    <source>
        <strain evidence="3">AK-0245</strain>
        <tissue evidence="3">Whole organism</tissue>
    </source>
</reference>
<dbReference type="Pfam" id="PF03114">
    <property type="entry name" value="BAR"/>
    <property type="match status" value="1"/>
</dbReference>
<evidence type="ECO:0000256" key="1">
    <source>
        <dbReference type="SAM" id="Coils"/>
    </source>
</evidence>
<protein>
    <recommendedName>
        <fullName evidence="2">BAR domain-containing protein</fullName>
    </recommendedName>
</protein>
<dbReference type="InterPro" id="IPR004148">
    <property type="entry name" value="BAR_dom"/>
</dbReference>
<feature type="domain" description="BAR" evidence="2">
    <location>
        <begin position="48"/>
        <end position="266"/>
    </location>
</feature>
<feature type="non-terminal residue" evidence="3">
    <location>
        <position position="267"/>
    </location>
</feature>
<gene>
    <name evidence="3" type="ORF">CRM22_000625</name>
</gene>
<dbReference type="AlphaFoldDB" id="A0A4V3SH67"/>
<dbReference type="SMART" id="SM00721">
    <property type="entry name" value="BAR"/>
    <property type="match status" value="1"/>
</dbReference>
<name>A0A4V3SH67_OPIFE</name>
<organism evidence="3 4">
    <name type="scientific">Opisthorchis felineus</name>
    <dbReference type="NCBI Taxonomy" id="147828"/>
    <lineage>
        <taxon>Eukaryota</taxon>
        <taxon>Metazoa</taxon>
        <taxon>Spiralia</taxon>
        <taxon>Lophotrochozoa</taxon>
        <taxon>Platyhelminthes</taxon>
        <taxon>Trematoda</taxon>
        <taxon>Digenea</taxon>
        <taxon>Opisthorchiida</taxon>
        <taxon>Opisthorchiata</taxon>
        <taxon>Opisthorchiidae</taxon>
        <taxon>Opisthorchis</taxon>
    </lineage>
</organism>
<dbReference type="GO" id="GO:0005737">
    <property type="term" value="C:cytoplasm"/>
    <property type="evidence" value="ECO:0007669"/>
    <property type="project" value="InterPro"/>
</dbReference>
<proteinExistence type="predicted"/>
<comment type="caution">
    <text evidence="3">The sequence shown here is derived from an EMBL/GenBank/DDBJ whole genome shotgun (WGS) entry which is preliminary data.</text>
</comment>
<keyword evidence="1" id="KW-0175">Coiled coil</keyword>
<dbReference type="InterPro" id="IPR027267">
    <property type="entry name" value="AH/BAR_dom_sf"/>
</dbReference>
<evidence type="ECO:0000313" key="4">
    <source>
        <dbReference type="Proteomes" id="UP000308267"/>
    </source>
</evidence>
<sequence length="267" mass="30299">MAADFVWMALCVERNFSCLFKLLGVAGGRTFLVHSVTFRVAMDDGFKQFRQSASSFLNRTLQKTEEVFKTTEKTPLDPHLEDLIKQCEMRQAWTQSLITLVEAVIQPNIASRMEDMVLKGLDRKKERTPVEEQFGDSLVRIGKELGQSSPNASTMIKCGQAQALLGKAIRTMQEGIESSYLEWLRNFLKSSVRAASQERENLDNLRLDLDRAKTLLKRAKDDAAKKQSEDNNASVMTCEQQVSEAQTLFDRQCEATKRVLEKCISDF</sequence>
<dbReference type="Proteomes" id="UP000308267">
    <property type="component" value="Unassembled WGS sequence"/>
</dbReference>